<dbReference type="Pfam" id="PF00994">
    <property type="entry name" value="MoCF_biosynth"/>
    <property type="match status" value="1"/>
</dbReference>
<dbReference type="InterPro" id="IPR036425">
    <property type="entry name" value="MoaB/Mog-like_dom_sf"/>
</dbReference>
<gene>
    <name evidence="3" type="ORF">FYJ83_15950</name>
</gene>
<dbReference type="GO" id="GO:0046872">
    <property type="term" value="F:metal ion binding"/>
    <property type="evidence" value="ECO:0007669"/>
    <property type="project" value="UniProtKB-UniRule"/>
</dbReference>
<comment type="catalytic activity">
    <reaction evidence="1">
        <text>adenylyl-molybdopterin + molybdate = Mo-molybdopterin + AMP + H(+)</text>
        <dbReference type="Rhea" id="RHEA:35047"/>
        <dbReference type="ChEBI" id="CHEBI:15378"/>
        <dbReference type="ChEBI" id="CHEBI:36264"/>
        <dbReference type="ChEBI" id="CHEBI:62727"/>
        <dbReference type="ChEBI" id="CHEBI:71302"/>
        <dbReference type="ChEBI" id="CHEBI:456215"/>
    </reaction>
</comment>
<keyword evidence="1" id="KW-0479">Metal-binding</keyword>
<comment type="pathway">
    <text evidence="1">Cofactor biosynthesis; molybdopterin biosynthesis.</text>
</comment>
<comment type="function">
    <text evidence="1">Catalyzes the insertion of molybdate into adenylated molybdopterin with the concomitant release of AMP.</text>
</comment>
<sequence length="340" mass="37715">MNVIRTEDAVGMVLGHDITEIVPGEFKGVAFKKGHIITENDIERLLRIGKEHIYVFDLSEDEFHEDEAAVRLGELFAGSGISFSEPKEGKININPEYKGLLKINRDLLDEVNDIGDICVATIHGDRYVNKGDLLGGCRIIPLTTKKENIYKIEELAKDKEPMFQVKPFKKFKTALIVTGSEVYKGRIEDKFGPVIEKKLKFFGSEIFYKEIVPDELETIKEKILAAKEKGAELIIVTGGMSVDPDDKTPGAIKATGANIITYGTPILPGAMLLFAYLDDIPVFGLPGCVMFAKTTAFDLLLPKVMAGEKIYRKDISRMGYGGQCISCEVCTFPNCHFGKH</sequence>
<keyword evidence="1" id="KW-0500">Molybdenum</keyword>
<dbReference type="PANTHER" id="PTHR10192">
    <property type="entry name" value="MOLYBDOPTERIN BIOSYNTHESIS PROTEIN"/>
    <property type="match status" value="1"/>
</dbReference>
<dbReference type="GO" id="GO:0061599">
    <property type="term" value="F:molybdopterin molybdotransferase activity"/>
    <property type="evidence" value="ECO:0007669"/>
    <property type="project" value="UniProtKB-UniRule"/>
</dbReference>
<evidence type="ECO:0000313" key="3">
    <source>
        <dbReference type="EMBL" id="MSU02956.1"/>
    </source>
</evidence>
<dbReference type="GO" id="GO:0006777">
    <property type="term" value="P:Mo-molybdopterin cofactor biosynthetic process"/>
    <property type="evidence" value="ECO:0007669"/>
    <property type="project" value="UniProtKB-UniRule"/>
</dbReference>
<dbReference type="InterPro" id="IPR001453">
    <property type="entry name" value="MoaB/Mog_dom"/>
</dbReference>
<dbReference type="AlphaFoldDB" id="A0A6N7XN64"/>
<protein>
    <recommendedName>
        <fullName evidence="1">Molybdopterin molybdenumtransferase</fullName>
        <ecNumber evidence="1">2.10.1.1</ecNumber>
    </recommendedName>
</protein>
<dbReference type="Proteomes" id="UP000469523">
    <property type="component" value="Unassembled WGS sequence"/>
</dbReference>
<feature type="domain" description="MoaB/Mog" evidence="2">
    <location>
        <begin position="174"/>
        <end position="306"/>
    </location>
</feature>
<dbReference type="RefSeq" id="WP_154442277.1">
    <property type="nucleotide sequence ID" value="NZ_VUNQ01000049.1"/>
</dbReference>
<name>A0A6N7XN64_9FIRM</name>
<dbReference type="CDD" id="cd03522">
    <property type="entry name" value="MoeA_like"/>
    <property type="match status" value="1"/>
</dbReference>
<keyword evidence="4" id="KW-1185">Reference proteome</keyword>
<proteinExistence type="inferred from homology"/>
<keyword evidence="1" id="KW-0460">Magnesium</keyword>
<evidence type="ECO:0000256" key="1">
    <source>
        <dbReference type="RuleBase" id="RU365090"/>
    </source>
</evidence>
<comment type="cofactor">
    <cofactor evidence="1">
        <name>Mg(2+)</name>
        <dbReference type="ChEBI" id="CHEBI:18420"/>
    </cofactor>
</comment>
<comment type="similarity">
    <text evidence="1">Belongs to the MoeA family.</text>
</comment>
<accession>A0A6N7XN64</accession>
<dbReference type="SUPFAM" id="SSF53218">
    <property type="entry name" value="Molybdenum cofactor biosynthesis proteins"/>
    <property type="match status" value="1"/>
</dbReference>
<dbReference type="EC" id="2.10.1.1" evidence="1"/>
<reference evidence="3 4" key="1">
    <citation type="submission" date="2019-09" db="EMBL/GenBank/DDBJ databases">
        <title>In-depth cultivation of the pig gut microbiome towards novel bacterial diversity and tailored functional studies.</title>
        <authorList>
            <person name="Wylensek D."/>
            <person name="Hitch T.C.A."/>
            <person name="Clavel T."/>
        </authorList>
    </citation>
    <scope>NUCLEOTIDE SEQUENCE [LARGE SCALE GENOMIC DNA]</scope>
    <source>
        <strain evidence="3 4">WCA3-693-APC-4?</strain>
    </source>
</reference>
<keyword evidence="1" id="KW-0808">Transferase</keyword>
<evidence type="ECO:0000259" key="2">
    <source>
        <dbReference type="SMART" id="SM00852"/>
    </source>
</evidence>
<dbReference type="EMBL" id="VUNQ01000049">
    <property type="protein sequence ID" value="MSU02956.1"/>
    <property type="molecule type" value="Genomic_DNA"/>
</dbReference>
<comment type="caution">
    <text evidence="3">The sequence shown here is derived from an EMBL/GenBank/DDBJ whole genome shotgun (WGS) entry which is preliminary data.</text>
</comment>
<dbReference type="SMART" id="SM00852">
    <property type="entry name" value="MoCF_biosynth"/>
    <property type="match status" value="1"/>
</dbReference>
<evidence type="ECO:0000313" key="4">
    <source>
        <dbReference type="Proteomes" id="UP000469523"/>
    </source>
</evidence>
<dbReference type="GO" id="GO:0005829">
    <property type="term" value="C:cytosol"/>
    <property type="evidence" value="ECO:0007669"/>
    <property type="project" value="TreeGrafter"/>
</dbReference>
<organism evidence="3 4">
    <name type="scientific">Tissierella pigra</name>
    <dbReference type="NCBI Taxonomy" id="2607614"/>
    <lineage>
        <taxon>Bacteria</taxon>
        <taxon>Bacillati</taxon>
        <taxon>Bacillota</taxon>
        <taxon>Tissierellia</taxon>
        <taxon>Tissierellales</taxon>
        <taxon>Tissierellaceae</taxon>
        <taxon>Tissierella</taxon>
    </lineage>
</organism>
<dbReference type="PANTHER" id="PTHR10192:SF28">
    <property type="entry name" value="MOLYBDOPTERIN MOLYBDENUMTRANSFERASE"/>
    <property type="match status" value="1"/>
</dbReference>
<dbReference type="InterPro" id="IPR038987">
    <property type="entry name" value="MoeA-like"/>
</dbReference>
<dbReference type="UniPathway" id="UPA00344"/>
<keyword evidence="1" id="KW-0501">Molybdenum cofactor biosynthesis</keyword>
<dbReference type="Gene3D" id="3.40.980.10">
    <property type="entry name" value="MoaB/Mog-like domain"/>
    <property type="match status" value="1"/>
</dbReference>